<feature type="non-terminal residue" evidence="1">
    <location>
        <position position="39"/>
    </location>
</feature>
<organism evidence="1 2">
    <name type="scientific">Rotaria magnacalcarata</name>
    <dbReference type="NCBI Taxonomy" id="392030"/>
    <lineage>
        <taxon>Eukaryota</taxon>
        <taxon>Metazoa</taxon>
        <taxon>Spiralia</taxon>
        <taxon>Gnathifera</taxon>
        <taxon>Rotifera</taxon>
        <taxon>Eurotatoria</taxon>
        <taxon>Bdelloidea</taxon>
        <taxon>Philodinida</taxon>
        <taxon>Philodinidae</taxon>
        <taxon>Rotaria</taxon>
    </lineage>
</organism>
<protein>
    <submittedName>
        <fullName evidence="1">Uncharacterized protein</fullName>
    </submittedName>
</protein>
<dbReference type="Proteomes" id="UP000681720">
    <property type="component" value="Unassembled WGS sequence"/>
</dbReference>
<evidence type="ECO:0000313" key="2">
    <source>
        <dbReference type="Proteomes" id="UP000681720"/>
    </source>
</evidence>
<proteinExistence type="predicted"/>
<comment type="caution">
    <text evidence="1">The sequence shown here is derived from an EMBL/GenBank/DDBJ whole genome shotgun (WGS) entry which is preliminary data.</text>
</comment>
<dbReference type="AlphaFoldDB" id="A0A8S2YMJ3"/>
<dbReference type="Pfam" id="PF13516">
    <property type="entry name" value="LRR_6"/>
    <property type="match status" value="1"/>
</dbReference>
<evidence type="ECO:0000313" key="1">
    <source>
        <dbReference type="EMBL" id="CAF4573164.1"/>
    </source>
</evidence>
<gene>
    <name evidence="1" type="ORF">GIL414_LOCUS37762</name>
</gene>
<dbReference type="Gene3D" id="3.80.10.10">
    <property type="entry name" value="Ribonuclease Inhibitor"/>
    <property type="match status" value="1"/>
</dbReference>
<sequence length="39" mass="4444">MTETHFLFSVQVLTHLYLNQNQITDNGAQLLAEALKVNK</sequence>
<dbReference type="InterPro" id="IPR001611">
    <property type="entry name" value="Leu-rich_rpt"/>
</dbReference>
<accession>A0A8S2YMJ3</accession>
<dbReference type="EMBL" id="CAJOBJ010097912">
    <property type="protein sequence ID" value="CAF4573164.1"/>
    <property type="molecule type" value="Genomic_DNA"/>
</dbReference>
<dbReference type="SUPFAM" id="SSF52047">
    <property type="entry name" value="RNI-like"/>
    <property type="match status" value="1"/>
</dbReference>
<reference evidence="1" key="1">
    <citation type="submission" date="2021-02" db="EMBL/GenBank/DDBJ databases">
        <authorList>
            <person name="Nowell W R."/>
        </authorList>
    </citation>
    <scope>NUCLEOTIDE SEQUENCE</scope>
</reference>
<dbReference type="InterPro" id="IPR032675">
    <property type="entry name" value="LRR_dom_sf"/>
</dbReference>
<name>A0A8S2YMJ3_9BILA</name>